<keyword evidence="6" id="KW-0067">ATP-binding</keyword>
<dbReference type="Pfam" id="PF22468">
    <property type="entry name" value="ACT_9"/>
    <property type="match status" value="1"/>
</dbReference>
<evidence type="ECO:0000256" key="1">
    <source>
        <dbReference type="ARBA" id="ARBA00004685"/>
    </source>
</evidence>
<comment type="pathway">
    <text evidence="1">Mycotoxin biosynthesis.</text>
</comment>
<dbReference type="InterPro" id="IPR036393">
    <property type="entry name" value="AceGlu_kinase-like_sf"/>
</dbReference>
<dbReference type="Gene3D" id="3.40.1160.10">
    <property type="entry name" value="Acetylglutamate kinase-like"/>
    <property type="match status" value="1"/>
</dbReference>
<dbReference type="GO" id="GO:0004072">
    <property type="term" value="F:aspartate kinase activity"/>
    <property type="evidence" value="ECO:0007669"/>
    <property type="project" value="UniProtKB-EC"/>
</dbReference>
<dbReference type="InterPro" id="IPR054352">
    <property type="entry name" value="ACT_Aspartokinase"/>
</dbReference>
<keyword evidence="3 8" id="KW-0808">Transferase</keyword>
<dbReference type="PROSITE" id="PS51671">
    <property type="entry name" value="ACT"/>
    <property type="match status" value="1"/>
</dbReference>
<dbReference type="InterPro" id="IPR045865">
    <property type="entry name" value="ACT-like_dom_sf"/>
</dbReference>
<evidence type="ECO:0000256" key="7">
    <source>
        <dbReference type="ARBA" id="ARBA00047872"/>
    </source>
</evidence>
<evidence type="ECO:0000256" key="2">
    <source>
        <dbReference type="ARBA" id="ARBA00010122"/>
    </source>
</evidence>
<keyword evidence="4" id="KW-0547">Nucleotide-binding</keyword>
<evidence type="ECO:0000256" key="6">
    <source>
        <dbReference type="ARBA" id="ARBA00022840"/>
    </source>
</evidence>
<reference evidence="11" key="1">
    <citation type="journal article" date="2022" name="bioRxiv">
        <title>Deciphering the potential niche of two novel black yeast fungi from a biological soil crust based on their genomes, phenotypes, and melanin regulation.</title>
        <authorList>
            <consortium name="DOE Joint Genome Institute"/>
            <person name="Carr E.C."/>
            <person name="Barton Q."/>
            <person name="Grambo S."/>
            <person name="Sullivan M."/>
            <person name="Renfro C.M."/>
            <person name="Kuo A."/>
            <person name="Pangilinan J."/>
            <person name="Lipzen A."/>
            <person name="Keymanesh K."/>
            <person name="Savage E."/>
            <person name="Barry K."/>
            <person name="Grigoriev I.V."/>
            <person name="Riekhof W.R."/>
            <person name="Harris S.S."/>
        </authorList>
    </citation>
    <scope>NUCLEOTIDE SEQUENCE</scope>
    <source>
        <strain evidence="11">JF 03-4F</strain>
    </source>
</reference>
<proteinExistence type="inferred from homology"/>
<dbReference type="GO" id="GO:0005829">
    <property type="term" value="C:cytosol"/>
    <property type="evidence" value="ECO:0007669"/>
    <property type="project" value="TreeGrafter"/>
</dbReference>
<dbReference type="AlphaFoldDB" id="A0AAN6E712"/>
<evidence type="ECO:0000313" key="11">
    <source>
        <dbReference type="EMBL" id="KAI1619141.1"/>
    </source>
</evidence>
<dbReference type="GO" id="GO:0009089">
    <property type="term" value="P:lysine biosynthetic process via diaminopimelate"/>
    <property type="evidence" value="ECO:0007669"/>
    <property type="project" value="TreeGrafter"/>
</dbReference>
<dbReference type="PANTHER" id="PTHR21499">
    <property type="entry name" value="ASPARTATE KINASE"/>
    <property type="match status" value="1"/>
</dbReference>
<dbReference type="InterPro" id="IPR002912">
    <property type="entry name" value="ACT_dom"/>
</dbReference>
<dbReference type="EMBL" id="MU404350">
    <property type="protein sequence ID" value="KAI1619141.1"/>
    <property type="molecule type" value="Genomic_DNA"/>
</dbReference>
<gene>
    <name evidence="11" type="ORF">EDD36DRAFT_460770</name>
</gene>
<comment type="caution">
    <text evidence="11">The sequence shown here is derived from an EMBL/GenBank/DDBJ whole genome shotgun (WGS) entry which is preliminary data.</text>
</comment>
<dbReference type="GO" id="GO:0005524">
    <property type="term" value="F:ATP binding"/>
    <property type="evidence" value="ECO:0007669"/>
    <property type="project" value="UniProtKB-KW"/>
</dbReference>
<dbReference type="InterPro" id="IPR018042">
    <property type="entry name" value="Aspartate_kinase_CS"/>
</dbReference>
<dbReference type="GO" id="GO:0009090">
    <property type="term" value="P:homoserine biosynthetic process"/>
    <property type="evidence" value="ECO:0007669"/>
    <property type="project" value="TreeGrafter"/>
</dbReference>
<dbReference type="EC" id="2.7.2.4" evidence="8"/>
<keyword evidence="12" id="KW-1185">Reference proteome</keyword>
<evidence type="ECO:0000259" key="10">
    <source>
        <dbReference type="PROSITE" id="PS51671"/>
    </source>
</evidence>
<dbReference type="GO" id="GO:0009088">
    <property type="term" value="P:threonine biosynthetic process"/>
    <property type="evidence" value="ECO:0007669"/>
    <property type="project" value="UniProtKB-ARBA"/>
</dbReference>
<dbReference type="Pfam" id="PF00696">
    <property type="entry name" value="AA_kinase"/>
    <property type="match status" value="1"/>
</dbReference>
<dbReference type="PROSITE" id="PS00324">
    <property type="entry name" value="ASPARTOKINASE"/>
    <property type="match status" value="1"/>
</dbReference>
<accession>A0AAN6E712</accession>
<feature type="compositionally biased region" description="Low complexity" evidence="9">
    <location>
        <begin position="332"/>
        <end position="347"/>
    </location>
</feature>
<dbReference type="InterPro" id="IPR001048">
    <property type="entry name" value="Asp/Glu/Uridylate_kinase"/>
</dbReference>
<dbReference type="FunFam" id="3.30.2130.10:FF:000001">
    <property type="entry name" value="Bifunctional aspartokinase/homoserine dehydrogenase"/>
    <property type="match status" value="1"/>
</dbReference>
<dbReference type="SUPFAM" id="SSF55021">
    <property type="entry name" value="ACT-like"/>
    <property type="match status" value="2"/>
</dbReference>
<evidence type="ECO:0000256" key="8">
    <source>
        <dbReference type="RuleBase" id="RU003448"/>
    </source>
</evidence>
<dbReference type="SUPFAM" id="SSF53633">
    <property type="entry name" value="Carbamate kinase-like"/>
    <property type="match status" value="1"/>
</dbReference>
<comment type="catalytic activity">
    <reaction evidence="7 8">
        <text>L-aspartate + ATP = 4-phospho-L-aspartate + ADP</text>
        <dbReference type="Rhea" id="RHEA:23776"/>
        <dbReference type="ChEBI" id="CHEBI:29991"/>
        <dbReference type="ChEBI" id="CHEBI:30616"/>
        <dbReference type="ChEBI" id="CHEBI:57535"/>
        <dbReference type="ChEBI" id="CHEBI:456216"/>
        <dbReference type="EC" id="2.7.2.4"/>
    </reaction>
</comment>
<dbReference type="InterPro" id="IPR001341">
    <property type="entry name" value="Asp_kinase"/>
</dbReference>
<dbReference type="Proteomes" id="UP001203852">
    <property type="component" value="Unassembled WGS sequence"/>
</dbReference>
<sequence>MIASTSCRPWLVQKYGGTSVGKLLDAMTDSIIPAYVKDYNLAVVCSARSSSKKAAGTTSLLLKALDCAVSHETSMTACDQVIETIEQEHLSAVTLLEHSGMSGKARHTLQTLRCKIQEETGALKKFLFATWTIGEVSDRTQDKVLGVGEKLSCLLVAAALSIKGLPAELLNLENIVQLADDRSIREQKAAYKQNPVTYLQGLRDAVRNKILACCAEGNIPIVTGFFGAMPNSLLHTVGRGYSDLCAALCAISLEAEELQIWKEVDGIFTADPTKVPTARVLPTVTSEEAAELTYYGSEVIHTLTMSLLSEECVSVRLKNVNNPGGAGTIIYPTRKSPSSSPTRSPSSNESERQRSILMATNGYHGDKQAKRAPTAITAKESITLVNITSNGMLPPQAFLGQSIEVLGRHQLAFDLTSSSHRSLSLALSSKTGIADLAKAVSEALPHLEEFGTTSVMPKMSIISVVGHKMKNMVGVAAEIFSALASARINIYLISQGASEINISFVVRAQDTLLAMEVVHTKVMRIPGHAEKEMSFIRGPWLY</sequence>
<feature type="region of interest" description="Disordered" evidence="9">
    <location>
        <begin position="326"/>
        <end position="352"/>
    </location>
</feature>
<evidence type="ECO:0000313" key="12">
    <source>
        <dbReference type="Proteomes" id="UP001203852"/>
    </source>
</evidence>
<evidence type="ECO:0000256" key="5">
    <source>
        <dbReference type="ARBA" id="ARBA00022777"/>
    </source>
</evidence>
<dbReference type="Gene3D" id="3.30.2130.10">
    <property type="entry name" value="VC0802-like"/>
    <property type="match status" value="1"/>
</dbReference>
<keyword evidence="5 8" id="KW-0418">Kinase</keyword>
<comment type="similarity">
    <text evidence="2 8">Belongs to the aspartokinase family.</text>
</comment>
<feature type="domain" description="ACT" evidence="10">
    <location>
        <begin position="464"/>
        <end position="542"/>
    </location>
</feature>
<protein>
    <recommendedName>
        <fullName evidence="8">Aspartokinase</fullName>
        <ecNumber evidence="8">2.7.2.4</ecNumber>
    </recommendedName>
</protein>
<dbReference type="PANTHER" id="PTHR21499:SF59">
    <property type="entry name" value="ASPARTOKINASE"/>
    <property type="match status" value="1"/>
</dbReference>
<evidence type="ECO:0000256" key="3">
    <source>
        <dbReference type="ARBA" id="ARBA00022679"/>
    </source>
</evidence>
<dbReference type="NCBIfam" id="TIGR00657">
    <property type="entry name" value="asp_kinases"/>
    <property type="match status" value="1"/>
</dbReference>
<dbReference type="CDD" id="cd04892">
    <property type="entry name" value="ACT_AK-like_2"/>
    <property type="match status" value="1"/>
</dbReference>
<dbReference type="GO" id="GO:0071266">
    <property type="term" value="P:'de novo' L-methionine biosynthetic process"/>
    <property type="evidence" value="ECO:0007669"/>
    <property type="project" value="UniProtKB-ARBA"/>
</dbReference>
<dbReference type="FunFam" id="3.40.1160.10:FF:000023">
    <property type="entry name" value="Probable aspartokinase"/>
    <property type="match status" value="1"/>
</dbReference>
<evidence type="ECO:0000256" key="4">
    <source>
        <dbReference type="ARBA" id="ARBA00022741"/>
    </source>
</evidence>
<name>A0AAN6E712_9EURO</name>
<organism evidence="11 12">
    <name type="scientific">Exophiala viscosa</name>
    <dbReference type="NCBI Taxonomy" id="2486360"/>
    <lineage>
        <taxon>Eukaryota</taxon>
        <taxon>Fungi</taxon>
        <taxon>Dikarya</taxon>
        <taxon>Ascomycota</taxon>
        <taxon>Pezizomycotina</taxon>
        <taxon>Eurotiomycetes</taxon>
        <taxon>Chaetothyriomycetidae</taxon>
        <taxon>Chaetothyriales</taxon>
        <taxon>Herpotrichiellaceae</taxon>
        <taxon>Exophiala</taxon>
    </lineage>
</organism>
<evidence type="ECO:0000256" key="9">
    <source>
        <dbReference type="SAM" id="MobiDB-lite"/>
    </source>
</evidence>